<reference evidence="3 4" key="1">
    <citation type="submission" date="2019-09" db="EMBL/GenBank/DDBJ databases">
        <title>Actinomadura physcomitrii sp. nov., a novel actinomycete isolated from moss [Physcomitrium sphaericum (Ludw) Fuernr].</title>
        <authorList>
            <person name="Zhuang X."/>
            <person name="Liu C."/>
        </authorList>
    </citation>
    <scope>NUCLEOTIDE SEQUENCE [LARGE SCALE GENOMIC DNA]</scope>
    <source>
        <strain evidence="3 4">HMC1</strain>
    </source>
</reference>
<keyword evidence="2" id="KW-1133">Transmembrane helix</keyword>
<feature type="transmembrane region" description="Helical" evidence="2">
    <location>
        <begin position="92"/>
        <end position="112"/>
    </location>
</feature>
<proteinExistence type="predicted"/>
<protein>
    <submittedName>
        <fullName evidence="3">Pentapeptide repeat-containing protein</fullName>
    </submittedName>
</protein>
<keyword evidence="4" id="KW-1185">Reference proteome</keyword>
<gene>
    <name evidence="3" type="ORF">F8566_41590</name>
</gene>
<dbReference type="Proteomes" id="UP000468735">
    <property type="component" value="Unassembled WGS sequence"/>
</dbReference>
<feature type="region of interest" description="Disordered" evidence="1">
    <location>
        <begin position="209"/>
        <end position="230"/>
    </location>
</feature>
<sequence length="467" mass="51412">MTAELERAAVDWSTVSGRVGRALEPVRRRWTSVVERRAGKPLRVRPLAAGFWMLVAAGAAAAAIWVTTAWLLDVADDAKAGTERARIRVEAVRTGLAAGAGAAAAVGLMLAFRRQRHAELATALNELDAVERRITELYNAAAEQLGSDKAPVRLTALYTLERLADGNERHRQTIVNIICAYLRMPFTPPGTPTAEEERRERARRHAARYRAARDGQPAPAVSAGSTGLDPHEEHQVRLTAQRLLYTHLQPDADIYWKDISLDLTGATLTAFMLTDCHLNAADFSHAMFIGNAWFNSTAFTGEANFVEATFTGFVMFMNTTFTKRAWFSSATFAGKAGFNEATFTEEAMFTDTIFTGEARFIKTAFNRDAGFIRTIFTERAEFDRTTFSKDAWFNSATFTSDAVFSRAAFSGTLKFNSATFARRPLLETSQVADVELPHHVPDGWRIEPARVTGGRLVQAAPPVPPSV</sequence>
<evidence type="ECO:0000256" key="1">
    <source>
        <dbReference type="SAM" id="MobiDB-lite"/>
    </source>
</evidence>
<dbReference type="AlphaFoldDB" id="A0A6H9YQT0"/>
<comment type="caution">
    <text evidence="3">The sequence shown here is derived from an EMBL/GenBank/DDBJ whole genome shotgun (WGS) entry which is preliminary data.</text>
</comment>
<evidence type="ECO:0000313" key="3">
    <source>
        <dbReference type="EMBL" id="KAB2341626.1"/>
    </source>
</evidence>
<feature type="transmembrane region" description="Helical" evidence="2">
    <location>
        <begin position="47"/>
        <end position="72"/>
    </location>
</feature>
<keyword evidence="2" id="KW-0812">Transmembrane</keyword>
<dbReference type="OrthoDB" id="8440251at2"/>
<dbReference type="RefSeq" id="WP_151568445.1">
    <property type="nucleotide sequence ID" value="NZ_WBMT01000025.1"/>
</dbReference>
<dbReference type="InterPro" id="IPR001646">
    <property type="entry name" value="5peptide_repeat"/>
</dbReference>
<dbReference type="Pfam" id="PF13576">
    <property type="entry name" value="Pentapeptide_3"/>
    <property type="match status" value="1"/>
</dbReference>
<organism evidence="3 4">
    <name type="scientific">Actinomadura rudentiformis</name>
    <dbReference type="NCBI Taxonomy" id="359158"/>
    <lineage>
        <taxon>Bacteria</taxon>
        <taxon>Bacillati</taxon>
        <taxon>Actinomycetota</taxon>
        <taxon>Actinomycetes</taxon>
        <taxon>Streptosporangiales</taxon>
        <taxon>Thermomonosporaceae</taxon>
        <taxon>Actinomadura</taxon>
    </lineage>
</organism>
<evidence type="ECO:0000256" key="2">
    <source>
        <dbReference type="SAM" id="Phobius"/>
    </source>
</evidence>
<evidence type="ECO:0000313" key="4">
    <source>
        <dbReference type="Proteomes" id="UP000468735"/>
    </source>
</evidence>
<keyword evidence="2" id="KW-0472">Membrane</keyword>
<dbReference type="Gene3D" id="2.160.20.80">
    <property type="entry name" value="E3 ubiquitin-protein ligase SopA"/>
    <property type="match status" value="1"/>
</dbReference>
<dbReference type="EMBL" id="WBMT01000025">
    <property type="protein sequence ID" value="KAB2341626.1"/>
    <property type="molecule type" value="Genomic_DNA"/>
</dbReference>
<name>A0A6H9YQT0_9ACTN</name>
<accession>A0A6H9YQT0</accession>